<feature type="non-terminal residue" evidence="14">
    <location>
        <position position="1"/>
    </location>
</feature>
<keyword evidence="9 12" id="KW-0408">Iron</keyword>
<protein>
    <submittedName>
        <fullName evidence="14">Uncharacterized protein</fullName>
    </submittedName>
</protein>
<dbReference type="GO" id="GO:0005506">
    <property type="term" value="F:iron ion binding"/>
    <property type="evidence" value="ECO:0007669"/>
    <property type="project" value="InterPro"/>
</dbReference>
<evidence type="ECO:0000256" key="10">
    <source>
        <dbReference type="ARBA" id="ARBA00023033"/>
    </source>
</evidence>
<evidence type="ECO:0000256" key="13">
    <source>
        <dbReference type="RuleBase" id="RU000461"/>
    </source>
</evidence>
<evidence type="ECO:0000256" key="7">
    <source>
        <dbReference type="ARBA" id="ARBA00022989"/>
    </source>
</evidence>
<keyword evidence="15" id="KW-1185">Reference proteome</keyword>
<dbReference type="GO" id="GO:0016705">
    <property type="term" value="F:oxidoreductase activity, acting on paired donors, with incorporation or reduction of molecular oxygen"/>
    <property type="evidence" value="ECO:0007669"/>
    <property type="project" value="InterPro"/>
</dbReference>
<evidence type="ECO:0000256" key="5">
    <source>
        <dbReference type="ARBA" id="ARBA00022692"/>
    </source>
</evidence>
<comment type="subcellular location">
    <subcellularLocation>
        <location evidence="2">Membrane</location>
    </subcellularLocation>
</comment>
<dbReference type="InterPro" id="IPR050121">
    <property type="entry name" value="Cytochrome_P450_monoxygenase"/>
</dbReference>
<dbReference type="PRINTS" id="PR00463">
    <property type="entry name" value="EP450I"/>
</dbReference>
<comment type="similarity">
    <text evidence="3 13">Belongs to the cytochrome P450 family.</text>
</comment>
<evidence type="ECO:0000256" key="1">
    <source>
        <dbReference type="ARBA" id="ARBA00001971"/>
    </source>
</evidence>
<dbReference type="PRINTS" id="PR00385">
    <property type="entry name" value="P450"/>
</dbReference>
<reference evidence="15" key="1">
    <citation type="journal article" date="2021" name="BMC Genomics">
        <title>Chromosome-level genome assembly and manually-curated proteome of model necrotroph Parastagonospora nodorum Sn15 reveals a genome-wide trove of candidate effector homologs, and redundancy of virulence-related functions within an accessory chromosome.</title>
        <authorList>
            <person name="Bertazzoni S."/>
            <person name="Jones D.A.B."/>
            <person name="Phan H.T."/>
            <person name="Tan K.-C."/>
            <person name="Hane J.K."/>
        </authorList>
    </citation>
    <scope>NUCLEOTIDE SEQUENCE [LARGE SCALE GENOMIC DNA]</scope>
    <source>
        <strain evidence="15">SN15 / ATCC MYA-4574 / FGSC 10173)</strain>
    </source>
</reference>
<keyword evidence="11" id="KW-0472">Membrane</keyword>
<dbReference type="PROSITE" id="PS00086">
    <property type="entry name" value="CYTOCHROME_P450"/>
    <property type="match status" value="1"/>
</dbReference>
<keyword evidence="6 12" id="KW-0479">Metal-binding</keyword>
<proteinExistence type="inferred from homology"/>
<dbReference type="CDD" id="cd11058">
    <property type="entry name" value="CYP60B-like"/>
    <property type="match status" value="1"/>
</dbReference>
<dbReference type="InterPro" id="IPR002401">
    <property type="entry name" value="Cyt_P450_E_grp-I"/>
</dbReference>
<dbReference type="PANTHER" id="PTHR24305">
    <property type="entry name" value="CYTOCHROME P450"/>
    <property type="match status" value="1"/>
</dbReference>
<dbReference type="GO" id="GO:0020037">
    <property type="term" value="F:heme binding"/>
    <property type="evidence" value="ECO:0007669"/>
    <property type="project" value="InterPro"/>
</dbReference>
<accession>A0A7U2HXZ4</accession>
<evidence type="ECO:0000313" key="15">
    <source>
        <dbReference type="Proteomes" id="UP000663193"/>
    </source>
</evidence>
<evidence type="ECO:0000256" key="11">
    <source>
        <dbReference type="ARBA" id="ARBA00023136"/>
    </source>
</evidence>
<dbReference type="GO" id="GO:0016020">
    <property type="term" value="C:membrane"/>
    <property type="evidence" value="ECO:0007669"/>
    <property type="project" value="UniProtKB-SubCell"/>
</dbReference>
<dbReference type="Gene3D" id="1.10.630.10">
    <property type="entry name" value="Cytochrome P450"/>
    <property type="match status" value="1"/>
</dbReference>
<dbReference type="InterPro" id="IPR001128">
    <property type="entry name" value="Cyt_P450"/>
</dbReference>
<evidence type="ECO:0000256" key="6">
    <source>
        <dbReference type="ARBA" id="ARBA00022723"/>
    </source>
</evidence>
<dbReference type="EMBL" id="CP069027">
    <property type="protein sequence ID" value="QRC94813.1"/>
    <property type="molecule type" value="Genomic_DNA"/>
</dbReference>
<evidence type="ECO:0000256" key="12">
    <source>
        <dbReference type="PIRSR" id="PIRSR602401-1"/>
    </source>
</evidence>
<dbReference type="VEuPathDB" id="FungiDB:JI435_025650"/>
<keyword evidence="5" id="KW-0812">Transmembrane</keyword>
<evidence type="ECO:0000256" key="8">
    <source>
        <dbReference type="ARBA" id="ARBA00023002"/>
    </source>
</evidence>
<dbReference type="Proteomes" id="UP000663193">
    <property type="component" value="Chromosome 5"/>
</dbReference>
<dbReference type="InterPro" id="IPR017972">
    <property type="entry name" value="Cyt_P450_CS"/>
</dbReference>
<dbReference type="OrthoDB" id="1470350at2759"/>
<dbReference type="InterPro" id="IPR036396">
    <property type="entry name" value="Cyt_P450_sf"/>
</dbReference>
<keyword evidence="8 13" id="KW-0560">Oxidoreductase</keyword>
<keyword evidence="10 13" id="KW-0503">Monooxygenase</keyword>
<dbReference type="PANTHER" id="PTHR24305:SF210">
    <property type="entry name" value="CYTOCHROME P450 MONOOXYGENASE ASQL-RELATED"/>
    <property type="match status" value="1"/>
</dbReference>
<evidence type="ECO:0000256" key="4">
    <source>
        <dbReference type="ARBA" id="ARBA00022617"/>
    </source>
</evidence>
<dbReference type="GO" id="GO:0004497">
    <property type="term" value="F:monooxygenase activity"/>
    <property type="evidence" value="ECO:0007669"/>
    <property type="project" value="UniProtKB-KW"/>
</dbReference>
<keyword evidence="7" id="KW-1133">Transmembrane helix</keyword>
<name>A0A7U2HXZ4_PHANO</name>
<evidence type="ECO:0000256" key="3">
    <source>
        <dbReference type="ARBA" id="ARBA00010617"/>
    </source>
</evidence>
<gene>
    <name evidence="14" type="ORF">JI435_025650</name>
</gene>
<dbReference type="AlphaFoldDB" id="A0A7U2HXZ4"/>
<dbReference type="SUPFAM" id="SSF48264">
    <property type="entry name" value="Cytochrome P450"/>
    <property type="match status" value="1"/>
</dbReference>
<dbReference type="Pfam" id="PF00067">
    <property type="entry name" value="p450"/>
    <property type="match status" value="1"/>
</dbReference>
<dbReference type="FunFam" id="1.10.630.10:FF:000158">
    <property type="entry name" value="Cytochrome P450, putative (Eurofung)"/>
    <property type="match status" value="1"/>
</dbReference>
<evidence type="ECO:0000313" key="14">
    <source>
        <dbReference type="EMBL" id="QRC94813.1"/>
    </source>
</evidence>
<feature type="binding site" description="axial binding residue" evidence="12">
    <location>
        <position position="428"/>
    </location>
    <ligand>
        <name>heme</name>
        <dbReference type="ChEBI" id="CHEBI:30413"/>
    </ligand>
    <ligandPart>
        <name>Fe</name>
        <dbReference type="ChEBI" id="CHEBI:18248"/>
    </ligandPart>
</feature>
<organism evidence="14 15">
    <name type="scientific">Phaeosphaeria nodorum (strain SN15 / ATCC MYA-4574 / FGSC 10173)</name>
    <name type="common">Glume blotch fungus</name>
    <name type="synonym">Parastagonospora nodorum</name>
    <dbReference type="NCBI Taxonomy" id="321614"/>
    <lineage>
        <taxon>Eukaryota</taxon>
        <taxon>Fungi</taxon>
        <taxon>Dikarya</taxon>
        <taxon>Ascomycota</taxon>
        <taxon>Pezizomycotina</taxon>
        <taxon>Dothideomycetes</taxon>
        <taxon>Pleosporomycetidae</taxon>
        <taxon>Pleosporales</taxon>
        <taxon>Pleosporineae</taxon>
        <taxon>Phaeosphaeriaceae</taxon>
        <taxon>Parastagonospora</taxon>
    </lineage>
</organism>
<sequence length="495" mass="56045">FALFILVLYAHAKLWHPLRHFPGPWINSISPLPAAFMLLIGRQHTYYYKLHLKYGPTVRVSPDEVVFSAADAWEDVYGYRKGDVMEKSPIFIGVVSPMNGCVGIGLAKGKEHARQRRALAPSLSKSALKGQEAILQVHIIKLIAAIRNMIRAKQEVINMADWYSYITFDVIGDLCFAEPFGCLDQGAATEWSTSVNNVLISATWDQAIRRAAGVDSWLRNLLLRFVPKEVSHWRMTHMKKSQEKTLARLANKDLPRQDIMYHLLQQEDQQKALKPTEIILNMVLFVAAGSETTSIQLTAMTHLLCMNQDAYKKVVEEIRGSFKKATDITLATVMELVYLEACAAETLRLYPPGSVAGQRIVPRGGAKIDGHYVPAGCTVSVSPWVAARSPLNFAEPDQFRPQRWFREGVYSRDKLHAAQAFGYGPKSCLGQNLAQFEVRLIMSYLLFSFDMELTQGPRHAEDNRKWSCTSEESEIRVYQALLKPNLWINFRERNL</sequence>
<evidence type="ECO:0000256" key="2">
    <source>
        <dbReference type="ARBA" id="ARBA00004370"/>
    </source>
</evidence>
<keyword evidence="4 12" id="KW-0349">Heme</keyword>
<evidence type="ECO:0000256" key="9">
    <source>
        <dbReference type="ARBA" id="ARBA00023004"/>
    </source>
</evidence>
<comment type="cofactor">
    <cofactor evidence="1 12">
        <name>heme</name>
        <dbReference type="ChEBI" id="CHEBI:30413"/>
    </cofactor>
</comment>